<sequence length="57" mass="6704">MVELVRIGELPIVMVELVRIDLVKIEELRMVMLELVRIELVMIELVTRQNVVPVTYK</sequence>
<evidence type="ECO:0000313" key="2">
    <source>
        <dbReference type="Proteomes" id="UP000712281"/>
    </source>
</evidence>
<dbReference type="Proteomes" id="UP000712281">
    <property type="component" value="Unassembled WGS sequence"/>
</dbReference>
<reference evidence="1" key="1">
    <citation type="submission" date="2019-12" db="EMBL/GenBank/DDBJ databases">
        <title>Genome sequencing and annotation of Brassica cretica.</title>
        <authorList>
            <person name="Studholme D.J."/>
            <person name="Sarris P.F."/>
        </authorList>
    </citation>
    <scope>NUCLEOTIDE SEQUENCE</scope>
    <source>
        <strain evidence="1">PFS-001/15</strain>
        <tissue evidence="1">Leaf</tissue>
    </source>
</reference>
<dbReference type="EMBL" id="QGKW02001940">
    <property type="protein sequence ID" value="KAF2559024.1"/>
    <property type="molecule type" value="Genomic_DNA"/>
</dbReference>
<dbReference type="AlphaFoldDB" id="A0A8S9HNP8"/>
<organism evidence="1 2">
    <name type="scientific">Brassica cretica</name>
    <name type="common">Mustard</name>
    <dbReference type="NCBI Taxonomy" id="69181"/>
    <lineage>
        <taxon>Eukaryota</taxon>
        <taxon>Viridiplantae</taxon>
        <taxon>Streptophyta</taxon>
        <taxon>Embryophyta</taxon>
        <taxon>Tracheophyta</taxon>
        <taxon>Spermatophyta</taxon>
        <taxon>Magnoliopsida</taxon>
        <taxon>eudicotyledons</taxon>
        <taxon>Gunneridae</taxon>
        <taxon>Pentapetalae</taxon>
        <taxon>rosids</taxon>
        <taxon>malvids</taxon>
        <taxon>Brassicales</taxon>
        <taxon>Brassicaceae</taxon>
        <taxon>Brassiceae</taxon>
        <taxon>Brassica</taxon>
    </lineage>
</organism>
<accession>A0A8S9HNP8</accession>
<protein>
    <submittedName>
        <fullName evidence="1">Uncharacterized protein</fullName>
    </submittedName>
</protein>
<comment type="caution">
    <text evidence="1">The sequence shown here is derived from an EMBL/GenBank/DDBJ whole genome shotgun (WGS) entry which is preliminary data.</text>
</comment>
<evidence type="ECO:0000313" key="1">
    <source>
        <dbReference type="EMBL" id="KAF2559024.1"/>
    </source>
</evidence>
<proteinExistence type="predicted"/>
<gene>
    <name evidence="1" type="ORF">F2Q68_00017432</name>
</gene>
<name>A0A8S9HNP8_BRACR</name>